<dbReference type="InterPro" id="IPR011989">
    <property type="entry name" value="ARM-like"/>
</dbReference>
<evidence type="ECO:0000256" key="1">
    <source>
        <dbReference type="ARBA" id="ARBA00011045"/>
    </source>
</evidence>
<accession>A0A0C3FQN8</accession>
<dbReference type="HOGENOM" id="CLU_046722_0_0_1"/>
<keyword evidence="2" id="KW-0677">Repeat</keyword>
<dbReference type="AlphaFoldDB" id="A0A0C3FQN8"/>
<dbReference type="Pfam" id="PF08609">
    <property type="entry name" value="Fes1"/>
    <property type="match status" value="1"/>
</dbReference>
<keyword evidence="6" id="KW-1185">Reference proteome</keyword>
<dbReference type="FunCoup" id="A0A0C3FQN8">
    <property type="interactions" value="334"/>
</dbReference>
<dbReference type="STRING" id="765440.A0A0C3FQN8"/>
<dbReference type="EMBL" id="KN832996">
    <property type="protein sequence ID" value="KIM82029.1"/>
    <property type="molecule type" value="Genomic_DNA"/>
</dbReference>
<evidence type="ECO:0000256" key="3">
    <source>
        <dbReference type="SAM" id="MobiDB-lite"/>
    </source>
</evidence>
<dbReference type="PANTHER" id="PTHR19316:SF18">
    <property type="entry name" value="HSP70-BINDING PROTEIN 1"/>
    <property type="match status" value="1"/>
</dbReference>
<dbReference type="GO" id="GO:0000774">
    <property type="term" value="F:adenyl-nucleotide exchange factor activity"/>
    <property type="evidence" value="ECO:0007669"/>
    <property type="project" value="TreeGrafter"/>
</dbReference>
<dbReference type="PANTHER" id="PTHR19316">
    <property type="entry name" value="PROTEIN FOLDING REGULATOR"/>
    <property type="match status" value="1"/>
</dbReference>
<dbReference type="GO" id="GO:0005783">
    <property type="term" value="C:endoplasmic reticulum"/>
    <property type="evidence" value="ECO:0007669"/>
    <property type="project" value="TreeGrafter"/>
</dbReference>
<dbReference type="OrthoDB" id="10250458at2759"/>
<evidence type="ECO:0000256" key="2">
    <source>
        <dbReference type="ARBA" id="ARBA00022737"/>
    </source>
</evidence>
<dbReference type="InterPro" id="IPR013918">
    <property type="entry name" value="Nucleotide_exch_fac_Fes1"/>
</dbReference>
<feature type="region of interest" description="Disordered" evidence="3">
    <location>
        <begin position="1"/>
        <end position="21"/>
    </location>
</feature>
<sequence length="368" mass="40304">MQSLLRWSIENSAPNSSATTQPMKAVDSGLIDYILGPSPAQQMEDALGVATDYTIEEGGDEDDDDESTGSKATRMQALANVEMLVQDIDNAKHLTNKNMKMWKQLQELLTSPKSSPNIIKQTLWVIGTAIQNSPEAQNACLEITPIPAILSYLGANNSSKIRSKAMYALSALLKHNKAAVNVFGAAGGWDVLRTVFSDPLITIRRKVSFLINLLLMPATDIRPLDIQVGPGLHTPAALDTSTSPLPSPSPAPIVHPNSHASMVSDPSSVNTSPIALKAMREHKLLDSVITTLVNAQYEVDNQVQENCVKILYTFAVVCNAPFTQEEKLILRKFWDEQNNQVGNEKALAERWDFQVDELRALKMKLTTG</sequence>
<evidence type="ECO:0000259" key="4">
    <source>
        <dbReference type="Pfam" id="PF08609"/>
    </source>
</evidence>
<dbReference type="InParanoid" id="A0A0C3FQN8"/>
<dbReference type="InterPro" id="IPR050693">
    <property type="entry name" value="Hsp70_NEF-Inhibitors"/>
</dbReference>
<comment type="similarity">
    <text evidence="1">Belongs to the FES1 family.</text>
</comment>
<dbReference type="SUPFAM" id="SSF48371">
    <property type="entry name" value="ARM repeat"/>
    <property type="match status" value="1"/>
</dbReference>
<reference evidence="6" key="2">
    <citation type="submission" date="2015-01" db="EMBL/GenBank/DDBJ databases">
        <title>Evolutionary Origins and Diversification of the Mycorrhizal Mutualists.</title>
        <authorList>
            <consortium name="DOE Joint Genome Institute"/>
            <consortium name="Mycorrhizal Genomics Consortium"/>
            <person name="Kohler A."/>
            <person name="Kuo A."/>
            <person name="Nagy L.G."/>
            <person name="Floudas D."/>
            <person name="Copeland A."/>
            <person name="Barry K.W."/>
            <person name="Cichocki N."/>
            <person name="Veneault-Fourrey C."/>
            <person name="LaButti K."/>
            <person name="Lindquist E.A."/>
            <person name="Lipzen A."/>
            <person name="Lundell T."/>
            <person name="Morin E."/>
            <person name="Murat C."/>
            <person name="Riley R."/>
            <person name="Ohm R."/>
            <person name="Sun H."/>
            <person name="Tunlid A."/>
            <person name="Henrissat B."/>
            <person name="Grigoriev I.V."/>
            <person name="Hibbett D.S."/>
            <person name="Martin F."/>
        </authorList>
    </citation>
    <scope>NUCLEOTIDE SEQUENCE [LARGE SCALE GENOMIC DNA]</scope>
    <source>
        <strain evidence="6">F 1598</strain>
    </source>
</reference>
<proteinExistence type="inferred from homology"/>
<protein>
    <recommendedName>
        <fullName evidence="4">Nucleotide exchange factor Fes1 domain-containing protein</fullName>
    </recommendedName>
</protein>
<dbReference type="InterPro" id="IPR016024">
    <property type="entry name" value="ARM-type_fold"/>
</dbReference>
<evidence type="ECO:0000313" key="6">
    <source>
        <dbReference type="Proteomes" id="UP000054166"/>
    </source>
</evidence>
<gene>
    <name evidence="5" type="ORF">PILCRDRAFT_820934</name>
</gene>
<evidence type="ECO:0000313" key="5">
    <source>
        <dbReference type="EMBL" id="KIM82029.1"/>
    </source>
</evidence>
<dbReference type="Gene3D" id="1.25.10.10">
    <property type="entry name" value="Leucine-rich Repeat Variant"/>
    <property type="match status" value="1"/>
</dbReference>
<organism evidence="5 6">
    <name type="scientific">Piloderma croceum (strain F 1598)</name>
    <dbReference type="NCBI Taxonomy" id="765440"/>
    <lineage>
        <taxon>Eukaryota</taxon>
        <taxon>Fungi</taxon>
        <taxon>Dikarya</taxon>
        <taxon>Basidiomycota</taxon>
        <taxon>Agaricomycotina</taxon>
        <taxon>Agaricomycetes</taxon>
        <taxon>Agaricomycetidae</taxon>
        <taxon>Atheliales</taxon>
        <taxon>Atheliaceae</taxon>
        <taxon>Piloderma</taxon>
    </lineage>
</organism>
<dbReference type="Proteomes" id="UP000054166">
    <property type="component" value="Unassembled WGS sequence"/>
</dbReference>
<name>A0A0C3FQN8_PILCF</name>
<reference evidence="5 6" key="1">
    <citation type="submission" date="2014-04" db="EMBL/GenBank/DDBJ databases">
        <authorList>
            <consortium name="DOE Joint Genome Institute"/>
            <person name="Kuo A."/>
            <person name="Tarkka M."/>
            <person name="Buscot F."/>
            <person name="Kohler A."/>
            <person name="Nagy L.G."/>
            <person name="Floudas D."/>
            <person name="Copeland A."/>
            <person name="Barry K.W."/>
            <person name="Cichocki N."/>
            <person name="Veneault-Fourrey C."/>
            <person name="LaButti K."/>
            <person name="Lindquist E.A."/>
            <person name="Lipzen A."/>
            <person name="Lundell T."/>
            <person name="Morin E."/>
            <person name="Murat C."/>
            <person name="Sun H."/>
            <person name="Tunlid A."/>
            <person name="Henrissat B."/>
            <person name="Grigoriev I.V."/>
            <person name="Hibbett D.S."/>
            <person name="Martin F."/>
            <person name="Nordberg H.P."/>
            <person name="Cantor M.N."/>
            <person name="Hua S.X."/>
        </authorList>
    </citation>
    <scope>NUCLEOTIDE SEQUENCE [LARGE SCALE GENOMIC DNA]</scope>
    <source>
        <strain evidence="5 6">F 1598</strain>
    </source>
</reference>
<feature type="domain" description="Nucleotide exchange factor Fes1" evidence="4">
    <location>
        <begin position="1"/>
        <end position="94"/>
    </location>
</feature>